<dbReference type="EMBL" id="JAWDGP010002602">
    <property type="protein sequence ID" value="KAK3781747.1"/>
    <property type="molecule type" value="Genomic_DNA"/>
</dbReference>
<reference evidence="2" key="1">
    <citation type="journal article" date="2023" name="G3 (Bethesda)">
        <title>A reference genome for the long-term kleptoplast-retaining sea slug Elysia crispata morphotype clarki.</title>
        <authorList>
            <person name="Eastman K.E."/>
            <person name="Pendleton A.L."/>
            <person name="Shaikh M.A."/>
            <person name="Suttiyut T."/>
            <person name="Ogas R."/>
            <person name="Tomko P."/>
            <person name="Gavelis G."/>
            <person name="Widhalm J.R."/>
            <person name="Wisecaver J.H."/>
        </authorList>
    </citation>
    <scope>NUCLEOTIDE SEQUENCE</scope>
    <source>
        <strain evidence="2">ECLA1</strain>
    </source>
</reference>
<organism evidence="2 3">
    <name type="scientific">Elysia crispata</name>
    <name type="common">lettuce slug</name>
    <dbReference type="NCBI Taxonomy" id="231223"/>
    <lineage>
        <taxon>Eukaryota</taxon>
        <taxon>Metazoa</taxon>
        <taxon>Spiralia</taxon>
        <taxon>Lophotrochozoa</taxon>
        <taxon>Mollusca</taxon>
        <taxon>Gastropoda</taxon>
        <taxon>Heterobranchia</taxon>
        <taxon>Euthyneura</taxon>
        <taxon>Panpulmonata</taxon>
        <taxon>Sacoglossa</taxon>
        <taxon>Placobranchoidea</taxon>
        <taxon>Plakobranchidae</taxon>
        <taxon>Elysia</taxon>
    </lineage>
</organism>
<name>A0AAE1A697_9GAST</name>
<dbReference type="GO" id="GO:0003697">
    <property type="term" value="F:single-stranded DNA binding"/>
    <property type="evidence" value="ECO:0007669"/>
    <property type="project" value="InterPro"/>
</dbReference>
<comment type="caution">
    <text evidence="2">The sequence shown here is derived from an EMBL/GenBank/DDBJ whole genome shotgun (WGS) entry which is preliminary data.</text>
</comment>
<evidence type="ECO:0000313" key="2">
    <source>
        <dbReference type="EMBL" id="KAK3781747.1"/>
    </source>
</evidence>
<proteinExistence type="predicted"/>
<dbReference type="InterPro" id="IPR012340">
    <property type="entry name" value="NA-bd_OB-fold"/>
</dbReference>
<dbReference type="AlphaFoldDB" id="A0AAE1A697"/>
<protein>
    <submittedName>
        <fullName evidence="2">Uncharacterized protein</fullName>
    </submittedName>
</protein>
<dbReference type="PANTHER" id="PTHR14944:SF2">
    <property type="entry name" value="RPA-RELATED PROTEIN RADX"/>
    <property type="match status" value="1"/>
</dbReference>
<evidence type="ECO:0000256" key="1">
    <source>
        <dbReference type="SAM" id="MobiDB-lite"/>
    </source>
</evidence>
<evidence type="ECO:0000313" key="3">
    <source>
        <dbReference type="Proteomes" id="UP001283361"/>
    </source>
</evidence>
<dbReference type="SUPFAM" id="SSF50249">
    <property type="entry name" value="Nucleic acid-binding proteins"/>
    <property type="match status" value="1"/>
</dbReference>
<dbReference type="PANTHER" id="PTHR14944">
    <property type="entry name" value="RPA-RELATED PROTEIN RADX"/>
    <property type="match status" value="1"/>
</dbReference>
<sequence>MSALRRKIQNLFEELDSCDSNVIDLLYQKTYLVIQLSRYYPDPRSRSYYGFDDCQFWDLFDITLADGKNRRKFVASADIVRELKVYTGSQIQLKIVKRFWEHGENGRVAVMVIRELEILNEKCYKISDNVMSLPLVPSSYSPEEERKPLASNRLYYMDNWTFNLAPGQHFGEDVKRVALEDIDLSTVCQIKDIIHRRTTEVERRYLLVKVMRKSRLIHYVNRSKEDKWPFQLPLMVADRSGWCCAVMWNNLAVQLLDQFHEGSILLVKNVRVKPSSFQQKSASFLKPPSDASLFSCELSMDIRNPKVEISLVDFTQDTGQDLIDGLSLPQLELRLMSRIDLISVPDLSVVDVEGLIIYVSRVEREHRKARVHSDSGGFFYRRWLHLKNYAHDDPIVVQVYSGDQLSTFDTLQPGQYVLCRHMLSNQQLDDLTSSRQKRHQWLVTTATSKIYIVGGPNREVIPHELRKWLHVTHRKNYGKHRHLHMEGGVFRYPPYTKGAETLLSSEYCERLESYENSLTTRGEYQRLIVIANFKSLHYVDLTQKPLHASRSTSSPKKKARTAERSSSKEEDWIDEQIAEDLINLWPICLKSKKRTPKAALKLEWQETEPVYPFTVWKPCAVSPGVDCDQFENLEHFLAGQYDCEFGLVGCARSFLEKETVSRLTQSTALITDQEFVLLVDAYTNEKNQKILVLDRAFRVR</sequence>
<accession>A0AAE1A697</accession>
<gene>
    <name evidence="2" type="ORF">RRG08_037150</name>
</gene>
<dbReference type="Gene3D" id="2.40.50.140">
    <property type="entry name" value="Nucleic acid-binding proteins"/>
    <property type="match status" value="1"/>
</dbReference>
<feature type="region of interest" description="Disordered" evidence="1">
    <location>
        <begin position="547"/>
        <end position="569"/>
    </location>
</feature>
<dbReference type="InterPro" id="IPR040893">
    <property type="entry name" value="RADX"/>
</dbReference>
<feature type="compositionally biased region" description="Basic and acidic residues" evidence="1">
    <location>
        <begin position="560"/>
        <end position="569"/>
    </location>
</feature>
<dbReference type="Proteomes" id="UP001283361">
    <property type="component" value="Unassembled WGS sequence"/>
</dbReference>
<dbReference type="Pfam" id="PF17659">
    <property type="entry name" value="RADX"/>
    <property type="match status" value="1"/>
</dbReference>
<keyword evidence="3" id="KW-1185">Reference proteome</keyword>